<evidence type="ECO:0000256" key="1">
    <source>
        <dbReference type="SAM" id="MobiDB-lite"/>
    </source>
</evidence>
<evidence type="ECO:0000313" key="2">
    <source>
        <dbReference type="EMBL" id="KAJ8996273.1"/>
    </source>
</evidence>
<accession>A0AAN6F3X1</accession>
<dbReference type="AlphaFoldDB" id="A0AAN6F3X1"/>
<reference evidence="2" key="1">
    <citation type="submission" date="2023-01" db="EMBL/GenBank/DDBJ databases">
        <title>Exophiala dermititidis isolated from Cystic Fibrosis Patient.</title>
        <authorList>
            <person name="Kurbessoian T."/>
            <person name="Crocker A."/>
            <person name="Murante D."/>
            <person name="Hogan D.A."/>
            <person name="Stajich J.E."/>
        </authorList>
    </citation>
    <scope>NUCLEOTIDE SEQUENCE</scope>
    <source>
        <strain evidence="2">Ex8</strain>
    </source>
</reference>
<evidence type="ECO:0000313" key="3">
    <source>
        <dbReference type="Proteomes" id="UP001161757"/>
    </source>
</evidence>
<feature type="region of interest" description="Disordered" evidence="1">
    <location>
        <begin position="46"/>
        <end position="67"/>
    </location>
</feature>
<organism evidence="2 3">
    <name type="scientific">Exophiala dermatitidis</name>
    <name type="common">Black yeast-like fungus</name>
    <name type="synonym">Wangiella dermatitidis</name>
    <dbReference type="NCBI Taxonomy" id="5970"/>
    <lineage>
        <taxon>Eukaryota</taxon>
        <taxon>Fungi</taxon>
        <taxon>Dikarya</taxon>
        <taxon>Ascomycota</taxon>
        <taxon>Pezizomycotina</taxon>
        <taxon>Eurotiomycetes</taxon>
        <taxon>Chaetothyriomycetidae</taxon>
        <taxon>Chaetothyriales</taxon>
        <taxon>Herpotrichiellaceae</taxon>
        <taxon>Exophiala</taxon>
    </lineage>
</organism>
<sequence>MALLCLDTTTLVTPPGRSDSSYQALVPTILARTNFLLQLSVSSQETSGESSSLPTVPSPSPAPAFLAQSDIDDEPATLLTAPSWAVRDPVLIEIYAKTYIPTDSEPLLFPPGQTFTPSTISTFTSYGSPGSTSAATTTLDNVAVHESEPISATVDTAHYKSLKEHIVPGGMLTESPSVRHLELEQRASSTLRSPLLAPAPQLVRRKRKLIEMEDAKENGVKALKMYPFRSEFRNTGGRSIRPIAATGLEILKRRLPGFSEQILLYEDGG</sequence>
<comment type="caution">
    <text evidence="2">The sequence shown here is derived from an EMBL/GenBank/DDBJ whole genome shotgun (WGS) entry which is preliminary data.</text>
</comment>
<protein>
    <submittedName>
        <fullName evidence="2">Uncharacterized protein</fullName>
    </submittedName>
</protein>
<name>A0AAN6F3X1_EXODE</name>
<proteinExistence type="predicted"/>
<dbReference type="EMBL" id="JAJGCB010000001">
    <property type="protein sequence ID" value="KAJ8996273.1"/>
    <property type="molecule type" value="Genomic_DNA"/>
</dbReference>
<gene>
    <name evidence="2" type="ORF">HRR80_001004</name>
</gene>
<feature type="compositionally biased region" description="Low complexity" evidence="1">
    <location>
        <begin position="46"/>
        <end position="55"/>
    </location>
</feature>
<dbReference type="Proteomes" id="UP001161757">
    <property type="component" value="Unassembled WGS sequence"/>
</dbReference>